<dbReference type="EMBL" id="BQNB010012310">
    <property type="protein sequence ID" value="GJT01950.1"/>
    <property type="molecule type" value="Genomic_DNA"/>
</dbReference>
<comment type="caution">
    <text evidence="2">The sequence shown here is derived from an EMBL/GenBank/DDBJ whole genome shotgun (WGS) entry which is preliminary data.</text>
</comment>
<evidence type="ECO:0000313" key="3">
    <source>
        <dbReference type="Proteomes" id="UP001151760"/>
    </source>
</evidence>
<name>A0ABQ5AH19_9ASTR</name>
<reference evidence="2" key="1">
    <citation type="journal article" date="2022" name="Int. J. Mol. Sci.">
        <title>Draft Genome of Tanacetum Coccineum: Genomic Comparison of Closely Related Tanacetum-Family Plants.</title>
        <authorList>
            <person name="Yamashiro T."/>
            <person name="Shiraishi A."/>
            <person name="Nakayama K."/>
            <person name="Satake H."/>
        </authorList>
    </citation>
    <scope>NUCLEOTIDE SEQUENCE</scope>
</reference>
<reference evidence="2" key="2">
    <citation type="submission" date="2022-01" db="EMBL/GenBank/DDBJ databases">
        <authorList>
            <person name="Yamashiro T."/>
            <person name="Shiraishi A."/>
            <person name="Satake H."/>
            <person name="Nakayama K."/>
        </authorList>
    </citation>
    <scope>NUCLEOTIDE SEQUENCE</scope>
</reference>
<gene>
    <name evidence="2" type="ORF">Tco_0823119</name>
</gene>
<evidence type="ECO:0000313" key="2">
    <source>
        <dbReference type="EMBL" id="GJT01950.1"/>
    </source>
</evidence>
<keyword evidence="3" id="KW-1185">Reference proteome</keyword>
<accession>A0ABQ5AH19</accession>
<protein>
    <submittedName>
        <fullName evidence="2">Uncharacterized protein</fullName>
    </submittedName>
</protein>
<proteinExistence type="predicted"/>
<organism evidence="2 3">
    <name type="scientific">Tanacetum coccineum</name>
    <dbReference type="NCBI Taxonomy" id="301880"/>
    <lineage>
        <taxon>Eukaryota</taxon>
        <taxon>Viridiplantae</taxon>
        <taxon>Streptophyta</taxon>
        <taxon>Embryophyta</taxon>
        <taxon>Tracheophyta</taxon>
        <taxon>Spermatophyta</taxon>
        <taxon>Magnoliopsida</taxon>
        <taxon>eudicotyledons</taxon>
        <taxon>Gunneridae</taxon>
        <taxon>Pentapetalae</taxon>
        <taxon>asterids</taxon>
        <taxon>campanulids</taxon>
        <taxon>Asterales</taxon>
        <taxon>Asteraceae</taxon>
        <taxon>Asteroideae</taxon>
        <taxon>Anthemideae</taxon>
        <taxon>Anthemidinae</taxon>
        <taxon>Tanacetum</taxon>
    </lineage>
</organism>
<sequence length="422" mass="48137">MAAEGNVPQIVDKKGDDIIESVISCETVKSTWTDLVHSFEDFQENYDDEADERSSEEYLRDLELAFYERALLANAKRLVAETFNWDEEEVFDDEEMTQVKVLMALADDELIVGKTHARNGEWIDITMRKGASPSSEVMPLTYQDHSRRERSGLGTMKHTKPETQEYPSKSVSRPVTVCDTEPFTSSVPTKVMINDQDSKIDELTKLVQVLMDEKFNFTKKIQESKYVIPQSESSKHNCVILVKGGVLAESSQSSESSIGVSCTTYESNVHSTTDHNGFDHLKRGEKIQATKAKEPTKKSMTGVKSYLHKYVEQPGPKEVPASSSHGSIWTVSPMFINQEKYTLFIVDEYSRYTWVHFLNKKSHAAEMIMSFIRMVENQNDVKVKQLELIMGLSLEILNMRVFVMKKEFLRTSLLPIRLNKIV</sequence>
<evidence type="ECO:0000256" key="1">
    <source>
        <dbReference type="SAM" id="MobiDB-lite"/>
    </source>
</evidence>
<dbReference type="Proteomes" id="UP001151760">
    <property type="component" value="Unassembled WGS sequence"/>
</dbReference>
<feature type="region of interest" description="Disordered" evidence="1">
    <location>
        <begin position="142"/>
        <end position="173"/>
    </location>
</feature>